<accession>A0A6G0TDN7</accession>
<comment type="caution">
    <text evidence="1">The sequence shown here is derived from an EMBL/GenBank/DDBJ whole genome shotgun (WGS) entry which is preliminary data.</text>
</comment>
<reference evidence="1 2" key="1">
    <citation type="submission" date="2019-08" db="EMBL/GenBank/DDBJ databases">
        <title>The genome of the soybean aphid Biotype 1, its phylome, world population structure and adaptation to the North American continent.</title>
        <authorList>
            <person name="Giordano R."/>
            <person name="Donthu R.K."/>
            <person name="Hernandez A.G."/>
            <person name="Wright C.L."/>
            <person name="Zimin A.V."/>
        </authorList>
    </citation>
    <scope>NUCLEOTIDE SEQUENCE [LARGE SCALE GENOMIC DNA]</scope>
    <source>
        <tissue evidence="1">Whole aphids</tissue>
    </source>
</reference>
<proteinExistence type="predicted"/>
<sequence>MVVGKGVDQREKVKMYKCLLLEIVIISSDPHLTNAECTITFVVKPLLKLKIEAFLLLQKMMINTQKKTLLQHHNIVYAFLFSKSSFIVRMMLTQNMGISKWAKTNSGEKEKLFTHKADCLDAGDNCLQIKHGILNWHIYTRKTKTPILANDRQRPLTSLLETYTNKPDSFYKYKYYDVLGPNKDDEIKIKQSKD</sequence>
<evidence type="ECO:0000313" key="2">
    <source>
        <dbReference type="Proteomes" id="UP000475862"/>
    </source>
</evidence>
<evidence type="ECO:0000313" key="1">
    <source>
        <dbReference type="EMBL" id="KAE9531272.1"/>
    </source>
</evidence>
<protein>
    <submittedName>
        <fullName evidence="1">Uncharacterized protein</fullName>
    </submittedName>
</protein>
<gene>
    <name evidence="1" type="ORF">AGLY_010478</name>
</gene>
<name>A0A6G0TDN7_APHGL</name>
<dbReference type="Proteomes" id="UP000475862">
    <property type="component" value="Unassembled WGS sequence"/>
</dbReference>
<keyword evidence="2" id="KW-1185">Reference proteome</keyword>
<organism evidence="1 2">
    <name type="scientific">Aphis glycines</name>
    <name type="common">Soybean aphid</name>
    <dbReference type="NCBI Taxonomy" id="307491"/>
    <lineage>
        <taxon>Eukaryota</taxon>
        <taxon>Metazoa</taxon>
        <taxon>Ecdysozoa</taxon>
        <taxon>Arthropoda</taxon>
        <taxon>Hexapoda</taxon>
        <taxon>Insecta</taxon>
        <taxon>Pterygota</taxon>
        <taxon>Neoptera</taxon>
        <taxon>Paraneoptera</taxon>
        <taxon>Hemiptera</taxon>
        <taxon>Sternorrhyncha</taxon>
        <taxon>Aphidomorpha</taxon>
        <taxon>Aphidoidea</taxon>
        <taxon>Aphididae</taxon>
        <taxon>Aphidini</taxon>
        <taxon>Aphis</taxon>
        <taxon>Aphis</taxon>
    </lineage>
</organism>
<dbReference type="AlphaFoldDB" id="A0A6G0TDN7"/>
<dbReference type="EMBL" id="VYZN01000041">
    <property type="protein sequence ID" value="KAE9531272.1"/>
    <property type="molecule type" value="Genomic_DNA"/>
</dbReference>